<feature type="compositionally biased region" description="Polar residues" evidence="3">
    <location>
        <begin position="80"/>
        <end position="91"/>
    </location>
</feature>
<dbReference type="InterPro" id="IPR002104">
    <property type="entry name" value="Integrase_catalytic"/>
</dbReference>
<dbReference type="Ensembl" id="ENSXETT00000088977">
    <property type="protein sequence ID" value="ENSXETP00000087985"/>
    <property type="gene ID" value="ENSXETG00000041170"/>
</dbReference>
<feature type="region of interest" description="Disordered" evidence="3">
    <location>
        <begin position="1"/>
        <end position="20"/>
    </location>
</feature>
<dbReference type="InterPro" id="IPR013762">
    <property type="entry name" value="Integrase-like_cat_sf"/>
</dbReference>
<dbReference type="GO" id="GO:0003677">
    <property type="term" value="F:DNA binding"/>
    <property type="evidence" value="ECO:0007669"/>
    <property type="project" value="UniProtKB-KW"/>
</dbReference>
<feature type="region of interest" description="Disordered" evidence="3">
    <location>
        <begin position="34"/>
        <end position="189"/>
    </location>
</feature>
<dbReference type="SUPFAM" id="SSF56349">
    <property type="entry name" value="DNA breaking-rejoining enzymes"/>
    <property type="match status" value="1"/>
</dbReference>
<feature type="region of interest" description="Disordered" evidence="3">
    <location>
        <begin position="228"/>
        <end position="290"/>
    </location>
</feature>
<dbReference type="InterPro" id="IPR011010">
    <property type="entry name" value="DNA_brk_join_enz"/>
</dbReference>
<dbReference type="PROSITE" id="PS51898">
    <property type="entry name" value="TYR_RECOMBINASE"/>
    <property type="match status" value="1"/>
</dbReference>
<evidence type="ECO:0000313" key="5">
    <source>
        <dbReference type="Ensembl" id="ENSXETP00000087985"/>
    </source>
</evidence>
<evidence type="ECO:0000256" key="1">
    <source>
        <dbReference type="ARBA" id="ARBA00023125"/>
    </source>
</evidence>
<keyword evidence="1" id="KW-0238">DNA-binding</keyword>
<reference evidence="5" key="1">
    <citation type="journal article" date="2010" name="Science">
        <title>The genome of the Western clawed frog Xenopus tropicalis.</title>
        <authorList>
            <person name="Hellsten U."/>
            <person name="Harland R.M."/>
            <person name="Gilchrist M.J."/>
            <person name="Hendrix D."/>
            <person name="Jurka J."/>
            <person name="Kapitonov V."/>
            <person name="Ovcharenko I."/>
            <person name="Putnam N.H."/>
            <person name="Shu S."/>
            <person name="Taher L."/>
            <person name="Blitz I.L."/>
            <person name="Blumberg B."/>
            <person name="Dichmann D.S."/>
            <person name="Dubchak I."/>
            <person name="Amaya E."/>
            <person name="Detter J.C."/>
            <person name="Fletcher R."/>
            <person name="Gerhard D.S."/>
            <person name="Goodstein D."/>
            <person name="Graves T."/>
            <person name="Grigoriev I.V."/>
            <person name="Grimwood J."/>
            <person name="Kawashima T."/>
            <person name="Lindquist E."/>
            <person name="Lucas S.M."/>
            <person name="Mead P.E."/>
            <person name="Mitros T."/>
            <person name="Ogino H."/>
            <person name="Ohta Y."/>
            <person name="Poliakov A.V."/>
            <person name="Pollet N."/>
            <person name="Robert J."/>
            <person name="Salamov A."/>
            <person name="Sater A.K."/>
            <person name="Schmutz J."/>
            <person name="Terry A."/>
            <person name="Vize P.D."/>
            <person name="Warren W.C."/>
            <person name="Wells D."/>
            <person name="Wills A."/>
            <person name="Wilson R.K."/>
            <person name="Zimmerman L.B."/>
            <person name="Zorn A.M."/>
            <person name="Grainger R."/>
            <person name="Grammer T."/>
            <person name="Khokha M.K."/>
            <person name="Richardson P.M."/>
            <person name="Rokhsar D.S."/>
        </authorList>
    </citation>
    <scope>NUCLEOTIDE SEQUENCE [LARGE SCALE GENOMIC DNA]</scope>
    <source>
        <strain evidence="5">Nigerian</strain>
    </source>
</reference>
<accession>A0A6I8RZ83</accession>
<evidence type="ECO:0000259" key="4">
    <source>
        <dbReference type="PROSITE" id="PS51898"/>
    </source>
</evidence>
<sequence length="642" mass="70175">MERGTPLPHYPPHPSHKGVPTMVVTSQLPEHRSVLGNTRLDSNHHGRQSPGLGRDMPEPTCTGPLVSGGGQTPHKHTGTPGCQASTSTLVASPTGRPGKSSKRQRHHGCIHQPSGRDAQRGSTERGTADPQLGRAQLRTTIRNSHPRSVQHKGGLPQSQPAESRRMGTSPGSLRGDHQPLGNSPDRLNGIQGQLQSTKVLLPLPRPNGGRSGRHDSALALRAGICLPSTSNATPGPEEDQAVTSHGDSHSTILASKNLVLGPPRNVNRSAAQTHTQKRPPSAGADTSSQPRTICFDGMAVEAAIWQRQGLTEEVITTMLKARKSTSSRAYYRVWRAYFTWCAESNSPPLELHIPRVLSFLQRGLQSGLKLSSLKVQVSALSILLQSRLALNDTIRTFLQGVAHVVPPFRPPTPAWDLNLVLEALLEPPFEPLDSISDIWLTWKTVFLTAISSARRVCELGALSCAAPFLIFHKDKAVLRTIPSYLPKVVSSFHVNQEIVVPSLCPEPKNDKERRLHSLDVVRALRKYTERTRAFRRCQSLFVIPSGPRRGQAASKTSIARWITEAIRRAYLTKGKPLPKGIRAHSTRAIGASWAWHNSASLDQICKAATWSSVHTFTKFYRIDTFASAEASFGRKVLHAVVQ</sequence>
<dbReference type="GeneTree" id="ENSGT01070000254374"/>
<name>A0A6I8RZ83_XENTR</name>
<feature type="compositionally biased region" description="Basic and acidic residues" evidence="3">
    <location>
        <begin position="117"/>
        <end position="127"/>
    </location>
</feature>
<dbReference type="GO" id="GO:0015074">
    <property type="term" value="P:DNA integration"/>
    <property type="evidence" value="ECO:0007669"/>
    <property type="project" value="InterPro"/>
</dbReference>
<protein>
    <recommendedName>
        <fullName evidence="4">Tyr recombinase domain-containing protein</fullName>
    </recommendedName>
</protein>
<proteinExistence type="predicted"/>
<dbReference type="AlphaFoldDB" id="A0A6I8RZ83"/>
<evidence type="ECO:0000256" key="2">
    <source>
        <dbReference type="ARBA" id="ARBA00023172"/>
    </source>
</evidence>
<dbReference type="InParanoid" id="A0A6I8RZ83"/>
<dbReference type="Gene3D" id="1.10.150.130">
    <property type="match status" value="1"/>
</dbReference>
<dbReference type="PANTHER" id="PTHR33066:SF2">
    <property type="entry name" value="FILAGGRIN-2-LIKE"/>
    <property type="match status" value="1"/>
</dbReference>
<evidence type="ECO:0000256" key="3">
    <source>
        <dbReference type="SAM" id="MobiDB-lite"/>
    </source>
</evidence>
<organism evidence="5">
    <name type="scientific">Xenopus tropicalis</name>
    <name type="common">Western clawed frog</name>
    <name type="synonym">Silurana tropicalis</name>
    <dbReference type="NCBI Taxonomy" id="8364"/>
    <lineage>
        <taxon>Eukaryota</taxon>
        <taxon>Metazoa</taxon>
        <taxon>Chordata</taxon>
        <taxon>Craniata</taxon>
        <taxon>Vertebrata</taxon>
        <taxon>Euteleostomi</taxon>
        <taxon>Amphibia</taxon>
        <taxon>Batrachia</taxon>
        <taxon>Anura</taxon>
        <taxon>Pipoidea</taxon>
        <taxon>Pipidae</taxon>
        <taxon>Xenopodinae</taxon>
        <taxon>Xenopus</taxon>
        <taxon>Silurana</taxon>
    </lineage>
</organism>
<feature type="compositionally biased region" description="Polar residues" evidence="3">
    <location>
        <begin position="241"/>
        <end position="254"/>
    </location>
</feature>
<dbReference type="PANTHER" id="PTHR33066">
    <property type="entry name" value="INTEGRASE_SAM-LIKE_N DOMAIN-CONTAINING PROTEIN"/>
    <property type="match status" value="1"/>
</dbReference>
<keyword evidence="2" id="KW-0233">DNA recombination</keyword>
<reference evidence="5" key="2">
    <citation type="submission" date="2020-05" db="UniProtKB">
        <authorList>
            <consortium name="Ensembl"/>
        </authorList>
    </citation>
    <scope>IDENTIFICATION</scope>
</reference>
<feature type="compositionally biased region" description="Basic residues" evidence="3">
    <location>
        <begin position="99"/>
        <end position="109"/>
    </location>
</feature>
<dbReference type="SUPFAM" id="SSF47823">
    <property type="entry name" value="lambda integrase-like, N-terminal domain"/>
    <property type="match status" value="1"/>
</dbReference>
<dbReference type="Bgee" id="ENSXETG00000041170">
    <property type="expression patterns" value="Expressed in gastrula and 3 other cell types or tissues"/>
</dbReference>
<dbReference type="InterPro" id="IPR010998">
    <property type="entry name" value="Integrase_recombinase_N"/>
</dbReference>
<dbReference type="Gene3D" id="1.10.443.10">
    <property type="entry name" value="Intergrase catalytic core"/>
    <property type="match status" value="1"/>
</dbReference>
<feature type="domain" description="Tyr recombinase" evidence="4">
    <location>
        <begin position="404"/>
        <end position="633"/>
    </location>
</feature>
<dbReference type="GO" id="GO:0006310">
    <property type="term" value="P:DNA recombination"/>
    <property type="evidence" value="ECO:0007669"/>
    <property type="project" value="UniProtKB-KW"/>
</dbReference>